<dbReference type="InterPro" id="IPR037045">
    <property type="entry name" value="S8pro/Inhibitor_I9_sf"/>
</dbReference>
<dbReference type="AlphaFoldDB" id="A0A9P6WIG3"/>
<dbReference type="GO" id="GO:0030907">
    <property type="term" value="C:MBF transcription complex"/>
    <property type="evidence" value="ECO:0007669"/>
    <property type="project" value="TreeGrafter"/>
</dbReference>
<evidence type="ECO:0000256" key="2">
    <source>
        <dbReference type="ARBA" id="ARBA00023043"/>
    </source>
</evidence>
<organism evidence="7 8">
    <name type="scientific">Pichia californica</name>
    <dbReference type="NCBI Taxonomy" id="460514"/>
    <lineage>
        <taxon>Eukaryota</taxon>
        <taxon>Fungi</taxon>
        <taxon>Dikarya</taxon>
        <taxon>Ascomycota</taxon>
        <taxon>Saccharomycotina</taxon>
        <taxon>Pichiomycetes</taxon>
        <taxon>Pichiales</taxon>
        <taxon>Pichiaceae</taxon>
        <taxon>Pichia</taxon>
    </lineage>
</organism>
<dbReference type="Gene3D" id="1.25.40.20">
    <property type="entry name" value="Ankyrin repeat-containing domain"/>
    <property type="match status" value="1"/>
</dbReference>
<dbReference type="SUPFAM" id="SSF54616">
    <property type="entry name" value="DNA-binding domain of Mlu1-box binding protein MBP1"/>
    <property type="match status" value="1"/>
</dbReference>
<dbReference type="SMART" id="SM00248">
    <property type="entry name" value="ANK"/>
    <property type="match status" value="3"/>
</dbReference>
<dbReference type="Gene3D" id="3.10.260.10">
    <property type="entry name" value="Transcription regulator HTH, APSES-type DNA-binding domain"/>
    <property type="match status" value="1"/>
</dbReference>
<dbReference type="PANTHER" id="PTHR43828:SF3">
    <property type="entry name" value="CHROMO DOMAIN-CONTAINING PROTEIN"/>
    <property type="match status" value="1"/>
</dbReference>
<feature type="compositionally biased region" description="Low complexity" evidence="5">
    <location>
        <begin position="378"/>
        <end position="388"/>
    </location>
</feature>
<dbReference type="PROSITE" id="PS50088">
    <property type="entry name" value="ANK_REPEAT"/>
    <property type="match status" value="1"/>
</dbReference>
<protein>
    <submittedName>
        <fullName evidence="7">Transcriptional regulator swi6</fullName>
    </submittedName>
</protein>
<evidence type="ECO:0000259" key="6">
    <source>
        <dbReference type="PROSITE" id="PS51299"/>
    </source>
</evidence>
<name>A0A9P6WIG3_9ASCO</name>
<gene>
    <name evidence="7" type="primary">SWI6</name>
    <name evidence="7" type="ORF">C6P40_002398</name>
</gene>
<reference evidence="7" key="1">
    <citation type="submission" date="2020-11" db="EMBL/GenBank/DDBJ databases">
        <title>Kefir isolates.</title>
        <authorList>
            <person name="Marcisauskas S."/>
            <person name="Kim Y."/>
            <person name="Blasche S."/>
        </authorList>
    </citation>
    <scope>NUCLEOTIDE SEQUENCE</scope>
    <source>
        <strain evidence="7">Olga-1</strain>
    </source>
</reference>
<feature type="region of interest" description="Disordered" evidence="5">
    <location>
        <begin position="373"/>
        <end position="392"/>
    </location>
</feature>
<dbReference type="SUPFAM" id="SSF48403">
    <property type="entry name" value="Ankyrin repeat"/>
    <property type="match status" value="1"/>
</dbReference>
<feature type="compositionally biased region" description="Basic and acidic residues" evidence="5">
    <location>
        <begin position="69"/>
        <end position="78"/>
    </location>
</feature>
<sequence>MSSPIEHTATLLDQDVENSSFQQPPARLNNDNDDSIIVKQDKNAQQTEIETQTETQTEMNIWSNPVDAQKTDTAHSDELSPSPIPLTQPIISDDENAKASTIGSTERRNSNNSSSSSSGINKKKSIHENEDDFSHSIITADYKGQPVWQLKLEDGKNITLMKRKSDSNFIWSGLLSLIEKIDPSNKNIIVELEKNIIDEYQTNNSEGNDIWIPENKVSLFAKQYKIEKYINPLVIINTNIHDKPEQLFTKKRLNEDTFDGTNNNILGSPTKKSKKVNQIDTEDFNSNLGLDITSGNPNFPFTLKPLSVTDHIINEHSKVIISSLFLPFQTDVTLAQVLKNENALFNNIENEDDDNDIKSEDDDRNKENEKIDKEIETENNNNNNSNNKGSGVLNKEDINIDIPIDDNGQTALHLAATLGKVSLVKELIEKGSNRFRGDNDGQTALIRVVHATNCFELSCFDKLLDLLYPSIRLLDNKGRSILHHIALTCGLKGRYDASKYYLETLLEWVVKKGAKVTNDSSLTLNDSSLTLTNFIKEVVNKSDKYGNTCLNYATLAGNKYIVSQLLDICADPFKANKIGVTPGDWGIDVNNNIGIVNNTIQDIDHENEMKTNLLNKTTSIIENNNKDDLKNDKIKDSNDESSKIDHEKSFKESSTNSLNILNSIQSFISNLNSDFKQEMIEKSKQIDKLNPILKDKALQLSQKRKQFDELQKMVRIISKITNKIDNLNKAISEEETLFQKEIENSRINIDQNNCLGDFDADQPFTILPLYNNIEQLVENILEDKLQLLKEEKKEKNGKDMKITDLSLDKDNKEKKGNELEQDEDEEEEEEEEINELNNHNIVDILNSIDPESILPMIEGKLSEEEKESLLKNIPPSVVLDARIRAYKKNNELLISKMVNKRNSNKELESQFKRIIGLCIGTDTDNIDDRLLSSLLMSVETDPDPEIGQIKKVLKIVGDMDVEDKKFKESVKALGGEIQHEYSLIKGFSIKLPSIHATTLGKDEHVSTIEEDQEVKANSV</sequence>
<feature type="compositionally biased region" description="Low complexity" evidence="5">
    <location>
        <begin position="45"/>
        <end position="58"/>
    </location>
</feature>
<dbReference type="GO" id="GO:0003677">
    <property type="term" value="F:DNA binding"/>
    <property type="evidence" value="ECO:0007669"/>
    <property type="project" value="InterPro"/>
</dbReference>
<evidence type="ECO:0000313" key="8">
    <source>
        <dbReference type="Proteomes" id="UP000697127"/>
    </source>
</evidence>
<feature type="compositionally biased region" description="Low complexity" evidence="5">
    <location>
        <begin position="110"/>
        <end position="120"/>
    </location>
</feature>
<keyword evidence="8" id="KW-1185">Reference proteome</keyword>
<dbReference type="Proteomes" id="UP000697127">
    <property type="component" value="Unassembled WGS sequence"/>
</dbReference>
<dbReference type="GO" id="GO:0003713">
    <property type="term" value="F:transcription coactivator activity"/>
    <property type="evidence" value="ECO:0007669"/>
    <property type="project" value="TreeGrafter"/>
</dbReference>
<feature type="region of interest" description="Disordered" evidence="5">
    <location>
        <begin position="626"/>
        <end position="648"/>
    </location>
</feature>
<feature type="compositionally biased region" description="Basic and acidic residues" evidence="5">
    <location>
        <begin position="798"/>
        <end position="818"/>
    </location>
</feature>
<evidence type="ECO:0000256" key="4">
    <source>
        <dbReference type="SAM" id="Coils"/>
    </source>
</evidence>
<feature type="region of interest" description="Disordered" evidence="5">
    <location>
        <begin position="349"/>
        <end position="368"/>
    </location>
</feature>
<evidence type="ECO:0000256" key="5">
    <source>
        <dbReference type="SAM" id="MobiDB-lite"/>
    </source>
</evidence>
<evidence type="ECO:0000313" key="7">
    <source>
        <dbReference type="EMBL" id="KAG0687389.1"/>
    </source>
</evidence>
<feature type="coiled-coil region" evidence="4">
    <location>
        <begin position="693"/>
        <end position="744"/>
    </location>
</feature>
<keyword evidence="4" id="KW-0175">Coiled coil</keyword>
<feature type="repeat" description="ANK" evidence="3">
    <location>
        <begin position="407"/>
        <end position="439"/>
    </location>
</feature>
<feature type="domain" description="HTH APSES-type" evidence="6">
    <location>
        <begin position="137"/>
        <end position="245"/>
    </location>
</feature>
<dbReference type="GO" id="GO:0000981">
    <property type="term" value="F:DNA-binding transcription factor activity, RNA polymerase II-specific"/>
    <property type="evidence" value="ECO:0007669"/>
    <property type="project" value="UniProtKB-ARBA"/>
</dbReference>
<dbReference type="Gene3D" id="3.30.70.80">
    <property type="entry name" value="Peptidase S8 propeptide/proteinase inhibitor I9"/>
    <property type="match status" value="1"/>
</dbReference>
<dbReference type="InterPro" id="IPR051642">
    <property type="entry name" value="SWI6-like"/>
</dbReference>
<dbReference type="InterPro" id="IPR002110">
    <property type="entry name" value="Ankyrin_rpt"/>
</dbReference>
<dbReference type="PANTHER" id="PTHR43828">
    <property type="entry name" value="ASPARAGINASE"/>
    <property type="match status" value="1"/>
</dbReference>
<dbReference type="Pfam" id="PF12796">
    <property type="entry name" value="Ank_2"/>
    <property type="match status" value="1"/>
</dbReference>
<evidence type="ECO:0000256" key="3">
    <source>
        <dbReference type="PROSITE-ProRule" id="PRU00023"/>
    </source>
</evidence>
<keyword evidence="2 3" id="KW-0040">ANK repeat</keyword>
<dbReference type="GO" id="GO:0045944">
    <property type="term" value="P:positive regulation of transcription by RNA polymerase II"/>
    <property type="evidence" value="ECO:0007669"/>
    <property type="project" value="UniProtKB-ARBA"/>
</dbReference>
<dbReference type="InterPro" id="IPR003163">
    <property type="entry name" value="Tscrpt_reg_HTH_APSES-type"/>
</dbReference>
<proteinExistence type="predicted"/>
<dbReference type="PROSITE" id="PS50297">
    <property type="entry name" value="ANK_REP_REGION"/>
    <property type="match status" value="1"/>
</dbReference>
<dbReference type="InterPro" id="IPR036770">
    <property type="entry name" value="Ankyrin_rpt-contain_sf"/>
</dbReference>
<evidence type="ECO:0000256" key="1">
    <source>
        <dbReference type="ARBA" id="ARBA00022737"/>
    </source>
</evidence>
<feature type="compositionally biased region" description="Basic and acidic residues" evidence="5">
    <location>
        <begin position="356"/>
        <end position="368"/>
    </location>
</feature>
<feature type="region of interest" description="Disordered" evidence="5">
    <location>
        <begin position="1"/>
        <end position="127"/>
    </location>
</feature>
<feature type="compositionally biased region" description="Acidic residues" evidence="5">
    <location>
        <begin position="819"/>
        <end position="834"/>
    </location>
</feature>
<comment type="caution">
    <text evidence="7">The sequence shown here is derived from an EMBL/GenBank/DDBJ whole genome shotgun (WGS) entry which is preliminary data.</text>
</comment>
<keyword evidence="1" id="KW-0677">Repeat</keyword>
<dbReference type="PROSITE" id="PS51299">
    <property type="entry name" value="HTH_APSES"/>
    <property type="match status" value="1"/>
</dbReference>
<accession>A0A9P6WIG3</accession>
<dbReference type="InterPro" id="IPR036887">
    <property type="entry name" value="HTH_APSES_sf"/>
</dbReference>
<dbReference type="SUPFAM" id="SSF54897">
    <property type="entry name" value="Protease propeptides/inhibitors"/>
    <property type="match status" value="1"/>
</dbReference>
<feature type="region of interest" description="Disordered" evidence="5">
    <location>
        <begin position="798"/>
        <end position="836"/>
    </location>
</feature>
<dbReference type="GO" id="GO:0033309">
    <property type="term" value="C:SBF transcription complex"/>
    <property type="evidence" value="ECO:0007669"/>
    <property type="project" value="TreeGrafter"/>
</dbReference>
<dbReference type="EMBL" id="PUHW01000268">
    <property type="protein sequence ID" value="KAG0687389.1"/>
    <property type="molecule type" value="Genomic_DNA"/>
</dbReference>